<name>A0A7T8JWC4_CALRO</name>
<gene>
    <name evidence="2" type="ORF">FKW44_021329</name>
</gene>
<keyword evidence="3" id="KW-1185">Reference proteome</keyword>
<dbReference type="Proteomes" id="UP000595437">
    <property type="component" value="Chromosome 15"/>
</dbReference>
<evidence type="ECO:0000256" key="1">
    <source>
        <dbReference type="SAM" id="MobiDB-lite"/>
    </source>
</evidence>
<dbReference type="EMBL" id="CP045904">
    <property type="protein sequence ID" value="QQP36280.1"/>
    <property type="molecule type" value="Genomic_DNA"/>
</dbReference>
<protein>
    <submittedName>
        <fullName evidence="2">Enhancer of split mgamma protein</fullName>
    </submittedName>
</protein>
<evidence type="ECO:0000313" key="3">
    <source>
        <dbReference type="Proteomes" id="UP000595437"/>
    </source>
</evidence>
<feature type="region of interest" description="Disordered" evidence="1">
    <location>
        <begin position="83"/>
        <end position="105"/>
    </location>
</feature>
<feature type="compositionally biased region" description="Polar residues" evidence="1">
    <location>
        <begin position="25"/>
        <end position="34"/>
    </location>
</feature>
<feature type="compositionally biased region" description="Low complexity" evidence="1">
    <location>
        <begin position="42"/>
        <end position="51"/>
    </location>
</feature>
<dbReference type="OrthoDB" id="6085656at2759"/>
<accession>A0A7T8JWC4</accession>
<organism evidence="2 3">
    <name type="scientific">Caligus rogercresseyi</name>
    <name type="common">Sea louse</name>
    <dbReference type="NCBI Taxonomy" id="217165"/>
    <lineage>
        <taxon>Eukaryota</taxon>
        <taxon>Metazoa</taxon>
        <taxon>Ecdysozoa</taxon>
        <taxon>Arthropoda</taxon>
        <taxon>Crustacea</taxon>
        <taxon>Multicrustacea</taxon>
        <taxon>Hexanauplia</taxon>
        <taxon>Copepoda</taxon>
        <taxon>Siphonostomatoida</taxon>
        <taxon>Caligidae</taxon>
        <taxon>Caligus</taxon>
    </lineage>
</organism>
<dbReference type="InterPro" id="IPR036638">
    <property type="entry name" value="HLH_DNA-bd_sf"/>
</dbReference>
<feature type="region of interest" description="Disordered" evidence="1">
    <location>
        <begin position="1"/>
        <end position="68"/>
    </location>
</feature>
<reference evidence="3" key="1">
    <citation type="submission" date="2021-01" db="EMBL/GenBank/DDBJ databases">
        <title>Caligus Genome Assembly.</title>
        <authorList>
            <person name="Gallardo-Escarate C."/>
        </authorList>
    </citation>
    <scope>NUCLEOTIDE SEQUENCE [LARGE SCALE GENOMIC DNA]</scope>
</reference>
<sequence>NYPSAQDQRRSKLNPNPHPKMSFLFTESTNNGMSKTHHAVPASTNASTNSRSNDRSPPSPREESITKLEKADILELTVRHLRRLKRSDTPSPKNPSDRFIAGYTA</sequence>
<dbReference type="AlphaFoldDB" id="A0A7T8JWC4"/>
<evidence type="ECO:0000313" key="2">
    <source>
        <dbReference type="EMBL" id="QQP36280.1"/>
    </source>
</evidence>
<dbReference type="Gene3D" id="4.10.280.10">
    <property type="entry name" value="Helix-loop-helix DNA-binding domain"/>
    <property type="match status" value="1"/>
</dbReference>
<dbReference type="GO" id="GO:0046983">
    <property type="term" value="F:protein dimerization activity"/>
    <property type="evidence" value="ECO:0007669"/>
    <property type="project" value="InterPro"/>
</dbReference>
<feature type="non-terminal residue" evidence="2">
    <location>
        <position position="1"/>
    </location>
</feature>
<proteinExistence type="predicted"/>
<feature type="non-terminal residue" evidence="2">
    <location>
        <position position="105"/>
    </location>
</feature>